<dbReference type="EMBL" id="JACXVP010000005">
    <property type="protein sequence ID" value="KAG5607748.1"/>
    <property type="molecule type" value="Genomic_DNA"/>
</dbReference>
<dbReference type="AlphaFoldDB" id="A0A9J5Z8F6"/>
<reference evidence="1 2" key="1">
    <citation type="submission" date="2020-09" db="EMBL/GenBank/DDBJ databases">
        <title>De no assembly of potato wild relative species, Solanum commersonii.</title>
        <authorList>
            <person name="Cho K."/>
        </authorList>
    </citation>
    <scope>NUCLEOTIDE SEQUENCE [LARGE SCALE GENOMIC DNA]</scope>
    <source>
        <strain evidence="1">LZ3.2</strain>
        <tissue evidence="1">Leaf</tissue>
    </source>
</reference>
<evidence type="ECO:0000313" key="2">
    <source>
        <dbReference type="Proteomes" id="UP000824120"/>
    </source>
</evidence>
<proteinExistence type="predicted"/>
<accession>A0A9J5Z8F6</accession>
<gene>
    <name evidence="1" type="ORF">H5410_029240</name>
</gene>
<name>A0A9J5Z8F6_SOLCO</name>
<evidence type="ECO:0000313" key="1">
    <source>
        <dbReference type="EMBL" id="KAG5607748.1"/>
    </source>
</evidence>
<organism evidence="1 2">
    <name type="scientific">Solanum commersonii</name>
    <name type="common">Commerson's wild potato</name>
    <name type="synonym">Commerson's nightshade</name>
    <dbReference type="NCBI Taxonomy" id="4109"/>
    <lineage>
        <taxon>Eukaryota</taxon>
        <taxon>Viridiplantae</taxon>
        <taxon>Streptophyta</taxon>
        <taxon>Embryophyta</taxon>
        <taxon>Tracheophyta</taxon>
        <taxon>Spermatophyta</taxon>
        <taxon>Magnoliopsida</taxon>
        <taxon>eudicotyledons</taxon>
        <taxon>Gunneridae</taxon>
        <taxon>Pentapetalae</taxon>
        <taxon>asterids</taxon>
        <taxon>lamiids</taxon>
        <taxon>Solanales</taxon>
        <taxon>Solanaceae</taxon>
        <taxon>Solanoideae</taxon>
        <taxon>Solaneae</taxon>
        <taxon>Solanum</taxon>
    </lineage>
</organism>
<keyword evidence="2" id="KW-1185">Reference proteome</keyword>
<dbReference type="Proteomes" id="UP000824120">
    <property type="component" value="Chromosome 5"/>
</dbReference>
<comment type="caution">
    <text evidence="1">The sequence shown here is derived from an EMBL/GenBank/DDBJ whole genome shotgun (WGS) entry which is preliminary data.</text>
</comment>
<protein>
    <submittedName>
        <fullName evidence="1">Uncharacterized protein</fullName>
    </submittedName>
</protein>
<sequence>MGDLLALHKFDLENEQVLCPWGPTDSISKVLTDIHVKYWQKLRRNSGSPKIHGLGLFDLENGPVYPWGPTDSIAKVLTEVLEIFWQKSRRNFGSTKIHAL</sequence>